<dbReference type="AlphaFoldDB" id="A0A7T8HJE7"/>
<organism evidence="1 2">
    <name type="scientific">Caligus rogercresseyi</name>
    <name type="common">Sea louse</name>
    <dbReference type="NCBI Taxonomy" id="217165"/>
    <lineage>
        <taxon>Eukaryota</taxon>
        <taxon>Metazoa</taxon>
        <taxon>Ecdysozoa</taxon>
        <taxon>Arthropoda</taxon>
        <taxon>Crustacea</taxon>
        <taxon>Multicrustacea</taxon>
        <taxon>Hexanauplia</taxon>
        <taxon>Copepoda</taxon>
        <taxon>Siphonostomatoida</taxon>
        <taxon>Caligidae</taxon>
        <taxon>Caligus</taxon>
    </lineage>
</organism>
<name>A0A7T8HJE7_CALRO</name>
<evidence type="ECO:0000313" key="1">
    <source>
        <dbReference type="EMBL" id="QQP51193.1"/>
    </source>
</evidence>
<sequence>KAEKQKINPNQIENTSKQIMNDSEKAFKLKQIYQEHNVTHRIKQLEIVSRVQTTKKNDYKIKKMTINNTIRSGVSL</sequence>
<protein>
    <submittedName>
        <fullName evidence="1">Uncharacterized protein</fullName>
    </submittedName>
</protein>
<dbReference type="EMBL" id="CP045897">
    <property type="protein sequence ID" value="QQP51193.1"/>
    <property type="molecule type" value="Genomic_DNA"/>
</dbReference>
<proteinExistence type="predicted"/>
<gene>
    <name evidence="1" type="ORF">FKW44_012461</name>
</gene>
<keyword evidence="2" id="KW-1185">Reference proteome</keyword>
<evidence type="ECO:0000313" key="2">
    <source>
        <dbReference type="Proteomes" id="UP000595437"/>
    </source>
</evidence>
<reference evidence="2" key="1">
    <citation type="submission" date="2021-01" db="EMBL/GenBank/DDBJ databases">
        <title>Caligus Genome Assembly.</title>
        <authorList>
            <person name="Gallardo-Escarate C."/>
        </authorList>
    </citation>
    <scope>NUCLEOTIDE SEQUENCE [LARGE SCALE GENOMIC DNA]</scope>
</reference>
<accession>A0A7T8HJE7</accession>
<feature type="non-terminal residue" evidence="1">
    <location>
        <position position="1"/>
    </location>
</feature>
<dbReference type="Proteomes" id="UP000595437">
    <property type="component" value="Chromosome 8"/>
</dbReference>